<evidence type="ECO:0000256" key="2">
    <source>
        <dbReference type="SAM" id="SignalP"/>
    </source>
</evidence>
<evidence type="ECO:0000259" key="3">
    <source>
        <dbReference type="Pfam" id="PF00561"/>
    </source>
</evidence>
<dbReference type="InterPro" id="IPR029058">
    <property type="entry name" value="AB_hydrolase_fold"/>
</dbReference>
<dbReference type="InterPro" id="IPR000073">
    <property type="entry name" value="AB_hydrolase_1"/>
</dbReference>
<comment type="caution">
    <text evidence="4">The sequence shown here is derived from an EMBL/GenBank/DDBJ whole genome shotgun (WGS) entry which is preliminary data.</text>
</comment>
<reference evidence="4 5" key="1">
    <citation type="journal article" date="2019" name="Appl. Environ. Microbiol.">
        <title>Environmental Evidence and Genomic Insight of Iron-oxidizing Bacteria Preference Towards More Corrosion Resistant Stainless Steel at Higher Salinities.</title>
        <authorList>
            <person name="Garrison C.E."/>
            <person name="Price K.A."/>
            <person name="Field E.K."/>
        </authorList>
    </citation>
    <scope>NUCLEOTIDE SEQUENCE [LARGE SCALE GENOMIC DNA]</scope>
    <source>
        <strain evidence="4 5">P3</strain>
    </source>
</reference>
<dbReference type="PROSITE" id="PS51257">
    <property type="entry name" value="PROKAR_LIPOPROTEIN"/>
    <property type="match status" value="1"/>
</dbReference>
<dbReference type="Proteomes" id="UP000306585">
    <property type="component" value="Unassembled WGS sequence"/>
</dbReference>
<dbReference type="Pfam" id="PF00561">
    <property type="entry name" value="Abhydrolase_1"/>
    <property type="match status" value="1"/>
</dbReference>
<feature type="region of interest" description="Disordered" evidence="1">
    <location>
        <begin position="370"/>
        <end position="391"/>
    </location>
</feature>
<dbReference type="PANTHER" id="PTHR37946:SF1">
    <property type="entry name" value="SLL1969 PROTEIN"/>
    <property type="match status" value="1"/>
</dbReference>
<feature type="chain" id="PRO_5024310827" evidence="2">
    <location>
        <begin position="23"/>
        <end position="391"/>
    </location>
</feature>
<dbReference type="SUPFAM" id="SSF53474">
    <property type="entry name" value="alpha/beta-Hydrolases"/>
    <property type="match status" value="1"/>
</dbReference>
<keyword evidence="2" id="KW-0732">Signal</keyword>
<dbReference type="PANTHER" id="PTHR37946">
    <property type="entry name" value="SLL1969 PROTEIN"/>
    <property type="match status" value="1"/>
</dbReference>
<evidence type="ECO:0000313" key="5">
    <source>
        <dbReference type="Proteomes" id="UP000306585"/>
    </source>
</evidence>
<evidence type="ECO:0000313" key="4">
    <source>
        <dbReference type="EMBL" id="TLS65562.1"/>
    </source>
</evidence>
<dbReference type="GO" id="GO:0016787">
    <property type="term" value="F:hydrolase activity"/>
    <property type="evidence" value="ECO:0007669"/>
    <property type="project" value="UniProtKB-KW"/>
</dbReference>
<organism evidence="4 5">
    <name type="scientific">Mariprofundus erugo</name>
    <dbReference type="NCBI Taxonomy" id="2528639"/>
    <lineage>
        <taxon>Bacteria</taxon>
        <taxon>Pseudomonadati</taxon>
        <taxon>Pseudomonadota</taxon>
        <taxon>Candidatius Mariprofundia</taxon>
        <taxon>Mariprofundales</taxon>
        <taxon>Mariprofundaceae</taxon>
        <taxon>Mariprofundus</taxon>
    </lineage>
</organism>
<proteinExistence type="predicted"/>
<evidence type="ECO:0000256" key="1">
    <source>
        <dbReference type="SAM" id="MobiDB-lite"/>
    </source>
</evidence>
<dbReference type="EMBL" id="VBRY01000015">
    <property type="protein sequence ID" value="TLS65562.1"/>
    <property type="molecule type" value="Genomic_DNA"/>
</dbReference>
<name>A0A5R9GNL8_9PROT</name>
<feature type="signal peptide" evidence="2">
    <location>
        <begin position="1"/>
        <end position="22"/>
    </location>
</feature>
<dbReference type="AlphaFoldDB" id="A0A5R9GNL8"/>
<keyword evidence="5" id="KW-1185">Reference proteome</keyword>
<dbReference type="Gene3D" id="3.40.50.1820">
    <property type="entry name" value="alpha/beta hydrolase"/>
    <property type="match status" value="1"/>
</dbReference>
<sequence length="391" mass="43312">MLHGLFRLFCLLSVALTLSACAGKHSAQVTQDLWLGWEDADRLMQPDYPDAVPVLLVHGWNGSEFTWPDAKRLLAMEKRLGRDIVYFNYRTGALPNRYPPLEAMEEHLERYLKSFPQVDVVAHSMGGLLVRQYLAHHRGHNIRRLLLLSVPNYGTDAASLLAELASVTSTGNVQAQEIQPGSDFLWQMNMLGGSELDGIEVLNAYTTSQRRLAGDLVVDPVSAWLPWAPNVSVDGDHHTLPSSLDQFQFIFDFLQEGRIPEKLAEMPSRRDLWVRVQRGDGEPVVFSAASVKRRHSPKGNWEKPGVVICCDRRSSMYDDGATTVIADDVHPGEALQLIDRSRSPIRAIEVNVPENMDQPVVFVEKTLGPIAEPSGGPAAPDATAMPEPVGP</sequence>
<gene>
    <name evidence="4" type="ORF">FEF65_12720</name>
</gene>
<feature type="domain" description="AB hydrolase-1" evidence="3">
    <location>
        <begin position="53"/>
        <end position="194"/>
    </location>
</feature>
<accession>A0A5R9GNL8</accession>
<protein>
    <submittedName>
        <fullName evidence="4">Alpha/beta fold hydrolase</fullName>
    </submittedName>
</protein>
<keyword evidence="4" id="KW-0378">Hydrolase</keyword>